<evidence type="ECO:0000259" key="8">
    <source>
        <dbReference type="Pfam" id="PF00441"/>
    </source>
</evidence>
<feature type="domain" description="Acyl-CoA dehydrogenase/oxidase C-terminal" evidence="8">
    <location>
        <begin position="306"/>
        <end position="413"/>
    </location>
</feature>
<dbReference type="OrthoDB" id="5167280at2"/>
<dbReference type="InterPro" id="IPR037069">
    <property type="entry name" value="AcylCoA_DH/ox_N_sf"/>
</dbReference>
<name>A0A1G7HFB1_9ACTN</name>
<protein>
    <submittedName>
        <fullName evidence="11">Acyl-CoA dehydrogenase</fullName>
    </submittedName>
</protein>
<dbReference type="SUPFAM" id="SSF56645">
    <property type="entry name" value="Acyl-CoA dehydrogenase NM domain-like"/>
    <property type="match status" value="1"/>
</dbReference>
<dbReference type="Gene3D" id="2.40.110.10">
    <property type="entry name" value="Butyryl-CoA Dehydrogenase, subunit A, domain 2"/>
    <property type="match status" value="1"/>
</dbReference>
<keyword evidence="3 6" id="KW-0285">Flavoprotein</keyword>
<dbReference type="GO" id="GO:0050660">
    <property type="term" value="F:flavin adenine dinucleotide binding"/>
    <property type="evidence" value="ECO:0007669"/>
    <property type="project" value="InterPro"/>
</dbReference>
<evidence type="ECO:0000313" key="11">
    <source>
        <dbReference type="EMBL" id="SDE99187.1"/>
    </source>
</evidence>
<dbReference type="InterPro" id="IPR009075">
    <property type="entry name" value="AcylCo_DH/oxidase_C"/>
</dbReference>
<feature type="region of interest" description="Disordered" evidence="7">
    <location>
        <begin position="414"/>
        <end position="437"/>
    </location>
</feature>
<dbReference type="InterPro" id="IPR052161">
    <property type="entry name" value="Mycobact_Acyl-CoA_DH"/>
</dbReference>
<proteinExistence type="inferred from homology"/>
<evidence type="ECO:0000256" key="7">
    <source>
        <dbReference type="SAM" id="MobiDB-lite"/>
    </source>
</evidence>
<gene>
    <name evidence="11" type="ORF">SAMN05660662_0581</name>
</gene>
<dbReference type="InterPro" id="IPR009100">
    <property type="entry name" value="AcylCoA_DH/oxidase_NM_dom_sf"/>
</dbReference>
<dbReference type="GO" id="GO:0016627">
    <property type="term" value="F:oxidoreductase activity, acting on the CH-CH group of donors"/>
    <property type="evidence" value="ECO:0007669"/>
    <property type="project" value="InterPro"/>
</dbReference>
<evidence type="ECO:0000256" key="6">
    <source>
        <dbReference type="RuleBase" id="RU362125"/>
    </source>
</evidence>
<keyword evidence="5 6" id="KW-0560">Oxidoreductase</keyword>
<evidence type="ECO:0000256" key="2">
    <source>
        <dbReference type="ARBA" id="ARBA00009347"/>
    </source>
</evidence>
<organism evidence="11 12">
    <name type="scientific">Blastococcus aurantiacus</name>
    <dbReference type="NCBI Taxonomy" id="1550231"/>
    <lineage>
        <taxon>Bacteria</taxon>
        <taxon>Bacillati</taxon>
        <taxon>Actinomycetota</taxon>
        <taxon>Actinomycetes</taxon>
        <taxon>Geodermatophilales</taxon>
        <taxon>Geodermatophilaceae</taxon>
        <taxon>Blastococcus</taxon>
    </lineage>
</organism>
<dbReference type="InterPro" id="IPR036250">
    <property type="entry name" value="AcylCo_DH-like_C"/>
</dbReference>
<evidence type="ECO:0000259" key="10">
    <source>
        <dbReference type="Pfam" id="PF02771"/>
    </source>
</evidence>
<comment type="cofactor">
    <cofactor evidence="1 6">
        <name>FAD</name>
        <dbReference type="ChEBI" id="CHEBI:57692"/>
    </cofactor>
</comment>
<comment type="similarity">
    <text evidence="2 6">Belongs to the acyl-CoA dehydrogenase family.</text>
</comment>
<dbReference type="Gene3D" id="1.20.140.10">
    <property type="entry name" value="Butyryl-CoA Dehydrogenase, subunit A, domain 3"/>
    <property type="match status" value="1"/>
</dbReference>
<dbReference type="Proteomes" id="UP000199406">
    <property type="component" value="Unassembled WGS sequence"/>
</dbReference>
<dbReference type="EMBL" id="FNBT01000001">
    <property type="protein sequence ID" value="SDE99187.1"/>
    <property type="molecule type" value="Genomic_DNA"/>
</dbReference>
<dbReference type="Pfam" id="PF02770">
    <property type="entry name" value="Acyl-CoA_dh_M"/>
    <property type="match status" value="1"/>
</dbReference>
<dbReference type="Gene3D" id="1.10.540.10">
    <property type="entry name" value="Acyl-CoA dehydrogenase/oxidase, N-terminal domain"/>
    <property type="match status" value="1"/>
</dbReference>
<keyword evidence="12" id="KW-1185">Reference proteome</keyword>
<evidence type="ECO:0000256" key="5">
    <source>
        <dbReference type="ARBA" id="ARBA00023002"/>
    </source>
</evidence>
<evidence type="ECO:0000256" key="1">
    <source>
        <dbReference type="ARBA" id="ARBA00001974"/>
    </source>
</evidence>
<dbReference type="PANTHER" id="PTHR43292">
    <property type="entry name" value="ACYL-COA DEHYDROGENASE"/>
    <property type="match status" value="1"/>
</dbReference>
<dbReference type="InterPro" id="IPR013786">
    <property type="entry name" value="AcylCoA_DH/ox_N"/>
</dbReference>
<evidence type="ECO:0000259" key="9">
    <source>
        <dbReference type="Pfam" id="PF02770"/>
    </source>
</evidence>
<dbReference type="FunFam" id="2.40.110.10:FF:000011">
    <property type="entry name" value="Acyl-CoA dehydrogenase FadE34"/>
    <property type="match status" value="1"/>
</dbReference>
<feature type="domain" description="Acyl-CoA oxidase/dehydrogenase middle" evidence="9">
    <location>
        <begin position="118"/>
        <end position="202"/>
    </location>
</feature>
<evidence type="ECO:0000313" key="12">
    <source>
        <dbReference type="Proteomes" id="UP000199406"/>
    </source>
</evidence>
<dbReference type="InterPro" id="IPR046373">
    <property type="entry name" value="Acyl-CoA_Oxase/DH_mid-dom_sf"/>
</dbReference>
<dbReference type="RefSeq" id="WP_091763603.1">
    <property type="nucleotide sequence ID" value="NZ_FNBT01000001.1"/>
</dbReference>
<evidence type="ECO:0000256" key="4">
    <source>
        <dbReference type="ARBA" id="ARBA00022827"/>
    </source>
</evidence>
<dbReference type="GO" id="GO:0005886">
    <property type="term" value="C:plasma membrane"/>
    <property type="evidence" value="ECO:0007669"/>
    <property type="project" value="TreeGrafter"/>
</dbReference>
<feature type="domain" description="Acyl-CoA dehydrogenase/oxidase N-terminal" evidence="10">
    <location>
        <begin position="17"/>
        <end position="114"/>
    </location>
</feature>
<dbReference type="AlphaFoldDB" id="A0A1G7HFB1"/>
<dbReference type="InterPro" id="IPR006091">
    <property type="entry name" value="Acyl-CoA_Oxase/DH_mid-dom"/>
</dbReference>
<dbReference type="SUPFAM" id="SSF47203">
    <property type="entry name" value="Acyl-CoA dehydrogenase C-terminal domain-like"/>
    <property type="match status" value="1"/>
</dbReference>
<accession>A0A1G7HFB1</accession>
<dbReference type="Pfam" id="PF02771">
    <property type="entry name" value="Acyl-CoA_dh_N"/>
    <property type="match status" value="1"/>
</dbReference>
<feature type="compositionally biased region" description="Basic and acidic residues" evidence="7">
    <location>
        <begin position="417"/>
        <end position="426"/>
    </location>
</feature>
<dbReference type="STRING" id="1550231.SAMN05660662_0581"/>
<sequence length="437" mass="46605">MAIETTTAEQLDTPSQVRSAVKAFIDEHWDPSVSLKDWLGKLADSGWAVPQWPAQWYGKGLTNDLAAEAYDEFKKINAVGPPPGLSRMLAAPTIISHGTDEQRTAYIRRILVGEDAWCQLFSEPGAGSDLAALQTKAELDGDEYVVNGQKVWTSGAMGSDVGMLIARTDPDAVKHAGITYFAIEMDQPGIEVRPLRQITGEAHFAEVFLTDARVSADNIIGGLNNGWNVARTTLANERVGLGGGGSLGFPLSAPGGRRSAQLLEQSVGEFVDSQKRQASGGRVPAMMMVRNGEALAKMAKNMGRDQDPSVRQGIARVHALTSLNRWNTLRARAAVEAGGRPGPEASLGKLMVSRITRMSRDVGMEIAGPSGMLAGEDGPLNGALALQFLGAPAPSIYGGSDEVQHNIIGERVLGLPREPDASKDVPFRSLRTGTQSQ</sequence>
<dbReference type="Pfam" id="PF00441">
    <property type="entry name" value="Acyl-CoA_dh_1"/>
    <property type="match status" value="1"/>
</dbReference>
<keyword evidence="4 6" id="KW-0274">FAD</keyword>
<evidence type="ECO:0000256" key="3">
    <source>
        <dbReference type="ARBA" id="ARBA00022630"/>
    </source>
</evidence>
<reference evidence="12" key="1">
    <citation type="submission" date="2016-10" db="EMBL/GenBank/DDBJ databases">
        <authorList>
            <person name="Varghese N."/>
            <person name="Submissions S."/>
        </authorList>
    </citation>
    <scope>NUCLEOTIDE SEQUENCE [LARGE SCALE GENOMIC DNA]</scope>
    <source>
        <strain evidence="12">DSM 44268</strain>
    </source>
</reference>
<dbReference type="PANTHER" id="PTHR43292:SF4">
    <property type="entry name" value="ACYL-COA DEHYDROGENASE FADE34"/>
    <property type="match status" value="1"/>
</dbReference>